<evidence type="ECO:0000256" key="3">
    <source>
        <dbReference type="ARBA" id="ARBA00023015"/>
    </source>
</evidence>
<comment type="similarity">
    <text evidence="1">In the C-terminal section; belongs to the class-I pyridoxal-phosphate-dependent aminotransferase family.</text>
</comment>
<dbReference type="Pfam" id="PF00155">
    <property type="entry name" value="Aminotran_1_2"/>
    <property type="match status" value="1"/>
</dbReference>
<dbReference type="GO" id="GO:0030170">
    <property type="term" value="F:pyridoxal phosphate binding"/>
    <property type="evidence" value="ECO:0007669"/>
    <property type="project" value="InterPro"/>
</dbReference>
<dbReference type="InterPro" id="IPR036390">
    <property type="entry name" value="WH_DNA-bd_sf"/>
</dbReference>
<evidence type="ECO:0000256" key="5">
    <source>
        <dbReference type="ARBA" id="ARBA00023163"/>
    </source>
</evidence>
<dbReference type="Pfam" id="PF00392">
    <property type="entry name" value="GntR"/>
    <property type="match status" value="1"/>
</dbReference>
<protein>
    <submittedName>
        <fullName evidence="7">Putative HTH-type transcriptional regulator YdcR</fullName>
    </submittedName>
</protein>
<proteinExistence type="inferred from homology"/>
<dbReference type="GO" id="GO:0003700">
    <property type="term" value="F:DNA-binding transcription factor activity"/>
    <property type="evidence" value="ECO:0007669"/>
    <property type="project" value="InterPro"/>
</dbReference>
<dbReference type="InterPro" id="IPR015422">
    <property type="entry name" value="PyrdxlP-dep_Trfase_small"/>
</dbReference>
<dbReference type="AlphaFoldDB" id="A0A1Y0UY78"/>
<keyword evidence="5" id="KW-0804">Transcription</keyword>
<dbReference type="Proteomes" id="UP000195633">
    <property type="component" value="Chromosome"/>
</dbReference>
<dbReference type="Gene3D" id="3.40.640.10">
    <property type="entry name" value="Type I PLP-dependent aspartate aminotransferase-like (Major domain)"/>
    <property type="match status" value="1"/>
</dbReference>
<dbReference type="PANTHER" id="PTHR46577">
    <property type="entry name" value="HTH-TYPE TRANSCRIPTIONAL REGULATORY PROTEIN GABR"/>
    <property type="match status" value="1"/>
</dbReference>
<accession>A0A1Y0UY78</accession>
<name>A0A1Y0UY78_9PROT</name>
<dbReference type="EMBL" id="CP021524">
    <property type="protein sequence ID" value="ARW10821.1"/>
    <property type="molecule type" value="Genomic_DNA"/>
</dbReference>
<dbReference type="SMART" id="SM00345">
    <property type="entry name" value="HTH_GNTR"/>
    <property type="match status" value="1"/>
</dbReference>
<dbReference type="RefSeq" id="WP_087635861.1">
    <property type="nucleotide sequence ID" value="NZ_CP021524.1"/>
</dbReference>
<dbReference type="GO" id="GO:0003677">
    <property type="term" value="F:DNA binding"/>
    <property type="evidence" value="ECO:0007669"/>
    <property type="project" value="UniProtKB-KW"/>
</dbReference>
<organism evidence="7 8">
    <name type="scientific">Acetobacter ascendens</name>
    <dbReference type="NCBI Taxonomy" id="481146"/>
    <lineage>
        <taxon>Bacteria</taxon>
        <taxon>Pseudomonadati</taxon>
        <taxon>Pseudomonadota</taxon>
        <taxon>Alphaproteobacteria</taxon>
        <taxon>Acetobacterales</taxon>
        <taxon>Acetobacteraceae</taxon>
        <taxon>Acetobacter</taxon>
    </lineage>
</organism>
<dbReference type="Gene3D" id="3.90.1150.10">
    <property type="entry name" value="Aspartate Aminotransferase, domain 1"/>
    <property type="match status" value="1"/>
</dbReference>
<dbReference type="InterPro" id="IPR015424">
    <property type="entry name" value="PyrdxlP-dep_Trfase"/>
</dbReference>
<dbReference type="SUPFAM" id="SSF46785">
    <property type="entry name" value="Winged helix' DNA-binding domain"/>
    <property type="match status" value="1"/>
</dbReference>
<sequence length="471" mass="52842">MPLFHSPFLQSELGEKDTLTNRLIQFIQRNIEQGHIVPGERLPSIRELADLYSVSHVTAACVYNKLSENGYVQSKNRSGYYVTKQPILPSYTQSSFNPDWLLQHAYEDTSPHIKAGGGWLSEQQIFTSSIQKSLKYIAQSHLIPSLMEYGDPAGLRLLRTDIRQLLERRNIHTTESAITLTHGASQALELSLRACTQPGDIVLVDDPGYCNLYLLLENLNLHAVGVPYTKEGPDTDALLKIQQQTKACVMVTTSVLHNPTGTCTSLDKINKIKEISKKTGLILIEDNIFLDLAPVSQPCLSRENKSDNILHIGSFSKTIGPGLRVGYIIASPAITQKILSYKMSISLTTPQINEMIVHNILKSGLYITHLSDLREQLFQSQKNVSNALKSSGLKVYSRPMGGLFIWARFAFDVSPLKITQMAAENNILLAPGYLFRPNQAPSQWFRFNVTLSYNKKLYSFLENITRTYSHK</sequence>
<keyword evidence="4" id="KW-0238">DNA-binding</keyword>
<evidence type="ECO:0000256" key="4">
    <source>
        <dbReference type="ARBA" id="ARBA00023125"/>
    </source>
</evidence>
<dbReference type="InterPro" id="IPR000524">
    <property type="entry name" value="Tscrpt_reg_HTH_GntR"/>
</dbReference>
<dbReference type="InterPro" id="IPR036388">
    <property type="entry name" value="WH-like_DNA-bd_sf"/>
</dbReference>
<dbReference type="PANTHER" id="PTHR46577:SF2">
    <property type="entry name" value="TRANSCRIPTIONAL REGULATORY PROTEIN"/>
    <property type="match status" value="1"/>
</dbReference>
<dbReference type="CDD" id="cd00609">
    <property type="entry name" value="AAT_like"/>
    <property type="match status" value="1"/>
</dbReference>
<dbReference type="InterPro" id="IPR004839">
    <property type="entry name" value="Aminotransferase_I/II_large"/>
</dbReference>
<dbReference type="PROSITE" id="PS50949">
    <property type="entry name" value="HTH_GNTR"/>
    <property type="match status" value="1"/>
</dbReference>
<evidence type="ECO:0000313" key="7">
    <source>
        <dbReference type="EMBL" id="ARW10821.1"/>
    </source>
</evidence>
<feature type="domain" description="HTH gntR-type" evidence="6">
    <location>
        <begin position="17"/>
        <end position="85"/>
    </location>
</feature>
<dbReference type="InterPro" id="IPR051446">
    <property type="entry name" value="HTH_trans_reg/aminotransferase"/>
</dbReference>
<keyword evidence="3" id="KW-0805">Transcription regulation</keyword>
<evidence type="ECO:0000256" key="1">
    <source>
        <dbReference type="ARBA" id="ARBA00005384"/>
    </source>
</evidence>
<dbReference type="SUPFAM" id="SSF53383">
    <property type="entry name" value="PLP-dependent transferases"/>
    <property type="match status" value="1"/>
</dbReference>
<gene>
    <name evidence="7" type="ORF">S101447_01752</name>
</gene>
<keyword evidence="2" id="KW-0663">Pyridoxal phosphate</keyword>
<evidence type="ECO:0000313" key="8">
    <source>
        <dbReference type="Proteomes" id="UP000195633"/>
    </source>
</evidence>
<dbReference type="InterPro" id="IPR015421">
    <property type="entry name" value="PyrdxlP-dep_Trfase_major"/>
</dbReference>
<reference evidence="7 8" key="1">
    <citation type="submission" date="2017-05" db="EMBL/GenBank/DDBJ databases">
        <title>Genome sequence of Acetobacter pasteurianus subsp. ascendens strain SRCM101447.</title>
        <authorList>
            <person name="Cho S.H."/>
        </authorList>
    </citation>
    <scope>NUCLEOTIDE SEQUENCE [LARGE SCALE GENOMIC DNA]</scope>
    <source>
        <strain evidence="7 8">SRCM101447</strain>
    </source>
</reference>
<evidence type="ECO:0000256" key="2">
    <source>
        <dbReference type="ARBA" id="ARBA00022898"/>
    </source>
</evidence>
<evidence type="ECO:0000259" key="6">
    <source>
        <dbReference type="PROSITE" id="PS50949"/>
    </source>
</evidence>
<dbReference type="Gene3D" id="1.10.10.10">
    <property type="entry name" value="Winged helix-like DNA-binding domain superfamily/Winged helix DNA-binding domain"/>
    <property type="match status" value="1"/>
</dbReference>
<dbReference type="CDD" id="cd07377">
    <property type="entry name" value="WHTH_GntR"/>
    <property type="match status" value="1"/>
</dbReference>